<evidence type="ECO:0008006" key="5">
    <source>
        <dbReference type="Google" id="ProtNLM"/>
    </source>
</evidence>
<feature type="region of interest" description="Disordered" evidence="1">
    <location>
        <begin position="95"/>
        <end position="117"/>
    </location>
</feature>
<evidence type="ECO:0000313" key="4">
    <source>
        <dbReference type="Proteomes" id="UP000095658"/>
    </source>
</evidence>
<dbReference type="OrthoDB" id="2353585at2"/>
<accession>A0A1E7DPU7</accession>
<keyword evidence="2" id="KW-1133">Transmembrane helix</keyword>
<dbReference type="Proteomes" id="UP000095658">
    <property type="component" value="Unassembled WGS sequence"/>
</dbReference>
<evidence type="ECO:0000256" key="2">
    <source>
        <dbReference type="SAM" id="Phobius"/>
    </source>
</evidence>
<keyword evidence="4" id="KW-1185">Reference proteome</keyword>
<dbReference type="STRING" id="1714016.BA724_03480"/>
<evidence type="ECO:0000313" key="3">
    <source>
        <dbReference type="EMBL" id="OES45083.1"/>
    </source>
</evidence>
<comment type="caution">
    <text evidence="3">The sequence shown here is derived from an EMBL/GenBank/DDBJ whole genome shotgun (WGS) entry which is preliminary data.</text>
</comment>
<name>A0A1E7DPU7_9BACI</name>
<gene>
    <name evidence="3" type="ORF">BA724_03480</name>
</gene>
<dbReference type="AlphaFoldDB" id="A0A1E7DPU7"/>
<dbReference type="RefSeq" id="WP_069937965.1">
    <property type="nucleotide sequence ID" value="NZ_MAMP01000020.1"/>
</dbReference>
<sequence>MGKSKFFVSVAAGAAVGGIIALLDRGTRQEMSSWASYIMALAKDPEQLTESSRELIDRATETAQKINEDVSFIKGKVDDLKELTPEVKDLVQETKSTFVPQEQNPAASSASAQYPSS</sequence>
<organism evidence="3 4">
    <name type="scientific">Domibacillus iocasae</name>
    <dbReference type="NCBI Taxonomy" id="1714016"/>
    <lineage>
        <taxon>Bacteria</taxon>
        <taxon>Bacillati</taxon>
        <taxon>Bacillota</taxon>
        <taxon>Bacilli</taxon>
        <taxon>Bacillales</taxon>
        <taxon>Bacillaceae</taxon>
        <taxon>Domibacillus</taxon>
    </lineage>
</organism>
<evidence type="ECO:0000256" key="1">
    <source>
        <dbReference type="SAM" id="MobiDB-lite"/>
    </source>
</evidence>
<keyword evidence="2" id="KW-0812">Transmembrane</keyword>
<proteinExistence type="predicted"/>
<reference evidence="3 4" key="1">
    <citation type="submission" date="2016-06" db="EMBL/GenBank/DDBJ databases">
        <title>Domibacillus iocasae genome sequencing.</title>
        <authorList>
            <person name="Verma A."/>
            <person name="Pal Y."/>
            <person name="Ojha A.K."/>
            <person name="Krishnamurthi S."/>
        </authorList>
    </citation>
    <scope>NUCLEOTIDE SEQUENCE [LARGE SCALE GENOMIC DNA]</scope>
    <source>
        <strain evidence="3 4">DSM 29979</strain>
    </source>
</reference>
<dbReference type="EMBL" id="MAMP01000020">
    <property type="protein sequence ID" value="OES45083.1"/>
    <property type="molecule type" value="Genomic_DNA"/>
</dbReference>
<protein>
    <recommendedName>
        <fullName evidence="5">YtxH domain-containing protein</fullName>
    </recommendedName>
</protein>
<feature type="compositionally biased region" description="Low complexity" evidence="1">
    <location>
        <begin position="100"/>
        <end position="117"/>
    </location>
</feature>
<keyword evidence="2" id="KW-0472">Membrane</keyword>
<feature type="transmembrane region" description="Helical" evidence="2">
    <location>
        <begin position="6"/>
        <end position="23"/>
    </location>
</feature>